<feature type="transmembrane region" description="Helical" evidence="6">
    <location>
        <begin position="315"/>
        <end position="334"/>
    </location>
</feature>
<dbReference type="InterPro" id="IPR050375">
    <property type="entry name" value="MFS_TsgA-like"/>
</dbReference>
<dbReference type="EMBL" id="RZJP01000004">
    <property type="protein sequence ID" value="KAA8815551.1"/>
    <property type="molecule type" value="Genomic_DNA"/>
</dbReference>
<organism evidence="8 9">
    <name type="scientific">Bifidobacterium callitrichos</name>
    <dbReference type="NCBI Taxonomy" id="762209"/>
    <lineage>
        <taxon>Bacteria</taxon>
        <taxon>Bacillati</taxon>
        <taxon>Actinomycetota</taxon>
        <taxon>Actinomycetes</taxon>
        <taxon>Bifidobacteriales</taxon>
        <taxon>Bifidobacteriaceae</taxon>
        <taxon>Bifidobacterium</taxon>
    </lineage>
</organism>
<gene>
    <name evidence="8" type="ORF">EMB92_10350</name>
</gene>
<protein>
    <submittedName>
        <fullName evidence="8">MFS transporter</fullName>
    </submittedName>
</protein>
<feature type="transmembrane region" description="Helical" evidence="6">
    <location>
        <begin position="281"/>
        <end position="303"/>
    </location>
</feature>
<feature type="transmembrane region" description="Helical" evidence="6">
    <location>
        <begin position="20"/>
        <end position="43"/>
    </location>
</feature>
<evidence type="ECO:0000259" key="7">
    <source>
        <dbReference type="PROSITE" id="PS50850"/>
    </source>
</evidence>
<accession>A0A5M9ZAT3</accession>
<evidence type="ECO:0000313" key="9">
    <source>
        <dbReference type="Proteomes" id="UP000326060"/>
    </source>
</evidence>
<dbReference type="GO" id="GO:0005886">
    <property type="term" value="C:plasma membrane"/>
    <property type="evidence" value="ECO:0007669"/>
    <property type="project" value="UniProtKB-SubCell"/>
</dbReference>
<feature type="transmembrane region" description="Helical" evidence="6">
    <location>
        <begin position="247"/>
        <end position="269"/>
    </location>
</feature>
<evidence type="ECO:0000256" key="2">
    <source>
        <dbReference type="ARBA" id="ARBA00022475"/>
    </source>
</evidence>
<evidence type="ECO:0000256" key="4">
    <source>
        <dbReference type="ARBA" id="ARBA00022989"/>
    </source>
</evidence>
<evidence type="ECO:0000313" key="8">
    <source>
        <dbReference type="EMBL" id="KAA8815551.1"/>
    </source>
</evidence>
<keyword evidence="4 6" id="KW-1133">Transmembrane helix</keyword>
<feature type="transmembrane region" description="Helical" evidence="6">
    <location>
        <begin position="198"/>
        <end position="217"/>
    </location>
</feature>
<feature type="transmembrane region" description="Helical" evidence="6">
    <location>
        <begin position="150"/>
        <end position="172"/>
    </location>
</feature>
<dbReference type="InterPro" id="IPR020846">
    <property type="entry name" value="MFS_dom"/>
</dbReference>
<keyword evidence="5 6" id="KW-0472">Membrane</keyword>
<dbReference type="AlphaFoldDB" id="A0A5M9ZAT3"/>
<dbReference type="InterPro" id="IPR036259">
    <property type="entry name" value="MFS_trans_sf"/>
</dbReference>
<feature type="transmembrane region" description="Helical" evidence="6">
    <location>
        <begin position="110"/>
        <end position="129"/>
    </location>
</feature>
<keyword evidence="2" id="KW-1003">Cell membrane</keyword>
<dbReference type="PRINTS" id="PR00173">
    <property type="entry name" value="EDTRNSPORT"/>
</dbReference>
<dbReference type="RefSeq" id="WP_150394797.1">
    <property type="nucleotide sequence ID" value="NZ_RZJP01000004.1"/>
</dbReference>
<dbReference type="PROSITE" id="PS50850">
    <property type="entry name" value="MFS"/>
    <property type="match status" value="1"/>
</dbReference>
<proteinExistence type="predicted"/>
<evidence type="ECO:0000256" key="5">
    <source>
        <dbReference type="ARBA" id="ARBA00023136"/>
    </source>
</evidence>
<reference evidence="8 9" key="1">
    <citation type="journal article" date="2019" name="Syst. Appl. Microbiol.">
        <title>Characterization of Bifidobacterium species in feaces of the Egyptian fruit bat: Description of B. vespertilionis sp. nov. and B. rousetti sp. nov.</title>
        <authorList>
            <person name="Modesto M."/>
            <person name="Satti M."/>
            <person name="Watanabe K."/>
            <person name="Puglisi E."/>
            <person name="Morelli L."/>
            <person name="Huang C.-H."/>
            <person name="Liou J.-S."/>
            <person name="Miyashita M."/>
            <person name="Tamura T."/>
            <person name="Saito S."/>
            <person name="Mori K."/>
            <person name="Huang L."/>
            <person name="Sciavilla P."/>
            <person name="Sandri C."/>
            <person name="Spiezio C."/>
            <person name="Vitali F."/>
            <person name="Cavalieri D."/>
            <person name="Perpetuini G."/>
            <person name="Tofalo R."/>
            <person name="Bonetti A."/>
            <person name="Arita M."/>
            <person name="Mattarelli P."/>
        </authorList>
    </citation>
    <scope>NUCLEOTIDE SEQUENCE [LARGE SCALE GENOMIC DNA]</scope>
    <source>
        <strain evidence="8 9">RST27</strain>
    </source>
</reference>
<evidence type="ECO:0000256" key="3">
    <source>
        <dbReference type="ARBA" id="ARBA00022692"/>
    </source>
</evidence>
<dbReference type="Proteomes" id="UP000326060">
    <property type="component" value="Unassembled WGS sequence"/>
</dbReference>
<feature type="transmembrane region" description="Helical" evidence="6">
    <location>
        <begin position="87"/>
        <end position="104"/>
    </location>
</feature>
<evidence type="ECO:0000256" key="1">
    <source>
        <dbReference type="ARBA" id="ARBA00004429"/>
    </source>
</evidence>
<dbReference type="InterPro" id="IPR011701">
    <property type="entry name" value="MFS"/>
</dbReference>
<keyword evidence="3 6" id="KW-0812">Transmembrane</keyword>
<dbReference type="SUPFAM" id="SSF103473">
    <property type="entry name" value="MFS general substrate transporter"/>
    <property type="match status" value="1"/>
</dbReference>
<comment type="caution">
    <text evidence="8">The sequence shown here is derived from an EMBL/GenBank/DDBJ whole genome shotgun (WGS) entry which is preliminary data.</text>
</comment>
<dbReference type="Pfam" id="PF07690">
    <property type="entry name" value="MFS_1"/>
    <property type="match status" value="1"/>
</dbReference>
<feature type="transmembrane region" description="Helical" evidence="6">
    <location>
        <begin position="340"/>
        <end position="361"/>
    </location>
</feature>
<dbReference type="PANTHER" id="PTHR43702:SF3">
    <property type="entry name" value="PROTEIN TSGA"/>
    <property type="match status" value="1"/>
</dbReference>
<feature type="domain" description="Major facilitator superfamily (MFS) profile" evidence="7">
    <location>
        <begin position="22"/>
        <end position="429"/>
    </location>
</feature>
<sequence>MSSPSSSTSASKTSGGKTWIIAFALVTLLFFIWGLAMNLVSAIRDPFAVYLNLNSTESSLLQVAYFGAYFVMAIPATMVAKRFGYKGGMICGLIFFVIGAFLTIPATTSLSYGLFLFAMFVIALGAASLEANCNPYITKLGDEKGESFRLNLAQSFNAVGSVVSPLILGMILGNTASVKRGDPGFDEAKVAFMGQTRMFYIVIGIILAVVLAVFVFAKLPSPPGDEEEAAGGSSQDSSIGALLKKPWVVLGVIAEFVYVGLQTIGFSTFSTFAQQQWEGMSAGTAATFLAILTLMFAIGRFVTTPFMTKFHPGKILGVYMIGATILVILTAMGLGKVSVITFIALYFFMSIAYGTIFALALSHLKGAAAKTGSSLITMSIVGGAIIPLIYGAITDAGGMNVMLWCTVPLFLFLVWYAFWGCKIGLKEEA</sequence>
<name>A0A5M9ZAT3_9BIFI</name>
<comment type="subcellular location">
    <subcellularLocation>
        <location evidence="1">Cell inner membrane</location>
        <topology evidence="1">Multi-pass membrane protein</topology>
    </subcellularLocation>
</comment>
<dbReference type="Gene3D" id="1.20.1250.20">
    <property type="entry name" value="MFS general substrate transporter like domains"/>
    <property type="match status" value="2"/>
</dbReference>
<feature type="transmembrane region" description="Helical" evidence="6">
    <location>
        <begin position="63"/>
        <end position="80"/>
    </location>
</feature>
<dbReference type="CDD" id="cd17394">
    <property type="entry name" value="MFS_FucP_like"/>
    <property type="match status" value="1"/>
</dbReference>
<evidence type="ECO:0000256" key="6">
    <source>
        <dbReference type="SAM" id="Phobius"/>
    </source>
</evidence>
<feature type="transmembrane region" description="Helical" evidence="6">
    <location>
        <begin position="373"/>
        <end position="393"/>
    </location>
</feature>
<feature type="transmembrane region" description="Helical" evidence="6">
    <location>
        <begin position="399"/>
        <end position="419"/>
    </location>
</feature>
<dbReference type="PANTHER" id="PTHR43702">
    <property type="entry name" value="L-FUCOSE-PROTON SYMPORTER"/>
    <property type="match status" value="1"/>
</dbReference>
<dbReference type="GO" id="GO:0022857">
    <property type="term" value="F:transmembrane transporter activity"/>
    <property type="evidence" value="ECO:0007669"/>
    <property type="project" value="InterPro"/>
</dbReference>